<sequence>MNKPKNSKSHTGLQVLYFDVVSLLLSTDYLNKHPQMRSVTEIENYFSMNHASFLEQVTLDPEGAKLLNVFCMNSNVLLYPLSTLFPREFLIIQGIKQEYIASDERLTLRLNDSNPIRRMLAHSYKMSADWRVVGNLDLYDRQLSSFSGRYIKVSSASGVTENLIREIADSFQNEL</sequence>
<accession>A0ABX4G363</accession>
<dbReference type="Proteomes" id="UP000215999">
    <property type="component" value="Unassembled WGS sequence"/>
</dbReference>
<organism evidence="1 2">
    <name type="scientific">Photobacterium sanguinicancri</name>
    <dbReference type="NCBI Taxonomy" id="875932"/>
    <lineage>
        <taxon>Bacteria</taxon>
        <taxon>Pseudomonadati</taxon>
        <taxon>Pseudomonadota</taxon>
        <taxon>Gammaproteobacteria</taxon>
        <taxon>Vibrionales</taxon>
        <taxon>Vibrionaceae</taxon>
        <taxon>Photobacterium</taxon>
    </lineage>
</organism>
<evidence type="ECO:0000313" key="2">
    <source>
        <dbReference type="Proteomes" id="UP000215999"/>
    </source>
</evidence>
<gene>
    <name evidence="1" type="ORF">ASV53_02230</name>
</gene>
<proteinExistence type="predicted"/>
<keyword evidence="2" id="KW-1185">Reference proteome</keyword>
<evidence type="ECO:0000313" key="1">
    <source>
        <dbReference type="EMBL" id="OZS45628.1"/>
    </source>
</evidence>
<reference evidence="1 2" key="1">
    <citation type="journal article" date="2016" name="Antonie Van Leeuwenhoek">
        <title>Photobacterium sanguinicancri sp. nov. isolated from marine animals.</title>
        <authorList>
            <person name="Gomez-Gil B."/>
            <person name="Roque A."/>
            <person name="Rotllant G."/>
            <person name="Romalde J.L."/>
            <person name="Doce A."/>
            <person name="Eggermont M."/>
            <person name="Defoirdt T."/>
        </authorList>
    </citation>
    <scope>NUCLEOTIDE SEQUENCE [LARGE SCALE GENOMIC DNA]</scope>
    <source>
        <strain evidence="1 2">CAIM 1827</strain>
    </source>
</reference>
<comment type="caution">
    <text evidence="1">The sequence shown here is derived from an EMBL/GenBank/DDBJ whole genome shotgun (WGS) entry which is preliminary data.</text>
</comment>
<dbReference type="EMBL" id="NOIF01000006">
    <property type="protein sequence ID" value="OZS45628.1"/>
    <property type="molecule type" value="Genomic_DNA"/>
</dbReference>
<name>A0ABX4G363_9GAMM</name>
<protein>
    <submittedName>
        <fullName evidence="1">Uncharacterized protein</fullName>
    </submittedName>
</protein>
<dbReference type="RefSeq" id="WP_094955922.1">
    <property type="nucleotide sequence ID" value="NZ_NOIF01000006.1"/>
</dbReference>